<organism evidence="1 2">
    <name type="scientific">Herbiconiux oxytropis</name>
    <dbReference type="NCBI Taxonomy" id="2970915"/>
    <lineage>
        <taxon>Bacteria</taxon>
        <taxon>Bacillati</taxon>
        <taxon>Actinomycetota</taxon>
        <taxon>Actinomycetes</taxon>
        <taxon>Micrococcales</taxon>
        <taxon>Microbacteriaceae</taxon>
        <taxon>Herbiconiux</taxon>
    </lineage>
</organism>
<evidence type="ECO:0000313" key="1">
    <source>
        <dbReference type="EMBL" id="MCS5726626.1"/>
    </source>
</evidence>
<protein>
    <submittedName>
        <fullName evidence="1">DUF6052 family protein</fullName>
    </submittedName>
</protein>
<keyword evidence="2" id="KW-1185">Reference proteome</keyword>
<reference evidence="1" key="1">
    <citation type="submission" date="2022-08" db="EMBL/GenBank/DDBJ databases">
        <authorList>
            <person name="Deng Y."/>
            <person name="Han X.-F."/>
            <person name="Zhang Y.-Q."/>
        </authorList>
    </citation>
    <scope>NUCLEOTIDE SEQUENCE</scope>
    <source>
        <strain evidence="1">CPCC 203407</strain>
    </source>
</reference>
<gene>
    <name evidence="1" type="ORF">N1028_12060</name>
</gene>
<dbReference type="Proteomes" id="UP001165587">
    <property type="component" value="Unassembled WGS sequence"/>
</dbReference>
<dbReference type="AlphaFoldDB" id="A0AA41XJM7"/>
<sequence>MAVDLIGNELTAKEQQLLDAYESLKALEAGGGLAPSTESNVRVALAALGVAVGDLALCYEHLTDSSC</sequence>
<name>A0AA41XJM7_9MICO</name>
<proteinExistence type="predicted"/>
<dbReference type="RefSeq" id="WP_259529245.1">
    <property type="nucleotide sequence ID" value="NZ_JANLCK010000006.1"/>
</dbReference>
<dbReference type="EMBL" id="JANLCK010000006">
    <property type="protein sequence ID" value="MCS5726626.1"/>
    <property type="molecule type" value="Genomic_DNA"/>
</dbReference>
<evidence type="ECO:0000313" key="2">
    <source>
        <dbReference type="Proteomes" id="UP001165587"/>
    </source>
</evidence>
<comment type="caution">
    <text evidence="1">The sequence shown here is derived from an EMBL/GenBank/DDBJ whole genome shotgun (WGS) entry which is preliminary data.</text>
</comment>
<accession>A0AA41XJM7</accession>